<keyword evidence="3" id="KW-1185">Reference proteome</keyword>
<dbReference type="Proteomes" id="UP000646749">
    <property type="component" value="Unassembled WGS sequence"/>
</dbReference>
<dbReference type="Pfam" id="PF26345">
    <property type="entry name" value="ScoMcrA_N"/>
    <property type="match status" value="1"/>
</dbReference>
<dbReference type="RefSeq" id="WP_239141021.1">
    <property type="nucleotide sequence ID" value="NZ_BONW01000019.1"/>
</dbReference>
<dbReference type="InterPro" id="IPR058807">
    <property type="entry name" value="ScoMcrA_N"/>
</dbReference>
<evidence type="ECO:0000313" key="3">
    <source>
        <dbReference type="Proteomes" id="UP000646749"/>
    </source>
</evidence>
<protein>
    <recommendedName>
        <fullName evidence="1">ScoMcrA-like N-terminal head domain-containing protein</fullName>
    </recommendedName>
</protein>
<gene>
    <name evidence="2" type="ORF">Pen02_41880</name>
</gene>
<comment type="caution">
    <text evidence="2">The sequence shown here is derived from an EMBL/GenBank/DDBJ whole genome shotgun (WGS) entry which is preliminary data.</text>
</comment>
<feature type="domain" description="ScoMcrA-like N-terminal head" evidence="1">
    <location>
        <begin position="4"/>
        <end position="89"/>
    </location>
</feature>
<name>A0ABQ4E4K5_9ACTN</name>
<dbReference type="EMBL" id="BONW01000019">
    <property type="protein sequence ID" value="GIG89252.1"/>
    <property type="molecule type" value="Genomic_DNA"/>
</dbReference>
<proteinExistence type="predicted"/>
<sequence>MGLSDITHSSVLAAVAEYDEAGRDVFLTRHGFGRATVYFLIHGGKRYDSKAILGVAHRYAVGYPLRSDDFTGGEQAVARRLRRLGFNVEGRTSTAPRPSSRQTLVLIAPSYGNPASRARFSDTLAQPVSFLAPPLKATLRDEELDALLKLHPDGSARFWGALARHDSKMDRLATGDHILFTGDNQVQAIGKLGCKLRNQALADLLWQPDPKTGGWSNVYSVVDFRLVHDLGYSEIQVLAGYKPRDVFQETRVPSPEQAAALIAGLGLDGADSGHDDEDALAEETLVAALNDGSVIFDAEGNHTDTTEYERKAGKVILRRAEARLVARYRQTLPDSQAHRLKLDVGWSDLYIIEDADLIEAKRSAAHRYVRDALGQLLDYAAHASHPVNRLTAMFPERPADRDIRLLHMYGIDCLHWAGGDIFHRLEAPQSARERVREAWSAPGPQ</sequence>
<reference evidence="2 3" key="1">
    <citation type="submission" date="2021-01" db="EMBL/GenBank/DDBJ databases">
        <title>Whole genome shotgun sequence of Plantactinospora endophytica NBRC 110450.</title>
        <authorList>
            <person name="Komaki H."/>
            <person name="Tamura T."/>
        </authorList>
    </citation>
    <scope>NUCLEOTIDE SEQUENCE [LARGE SCALE GENOMIC DNA]</scope>
    <source>
        <strain evidence="2 3">NBRC 110450</strain>
    </source>
</reference>
<organism evidence="2 3">
    <name type="scientific">Plantactinospora endophytica</name>
    <dbReference type="NCBI Taxonomy" id="673535"/>
    <lineage>
        <taxon>Bacteria</taxon>
        <taxon>Bacillati</taxon>
        <taxon>Actinomycetota</taxon>
        <taxon>Actinomycetes</taxon>
        <taxon>Micromonosporales</taxon>
        <taxon>Micromonosporaceae</taxon>
        <taxon>Plantactinospora</taxon>
    </lineage>
</organism>
<accession>A0ABQ4E4K5</accession>
<evidence type="ECO:0000259" key="1">
    <source>
        <dbReference type="Pfam" id="PF26345"/>
    </source>
</evidence>
<evidence type="ECO:0000313" key="2">
    <source>
        <dbReference type="EMBL" id="GIG89252.1"/>
    </source>
</evidence>